<proteinExistence type="predicted"/>
<dbReference type="AlphaFoldDB" id="A0A370DEG1"/>
<dbReference type="EMBL" id="QFXE01000020">
    <property type="protein sequence ID" value="RDH83261.1"/>
    <property type="molecule type" value="Genomic_DNA"/>
</dbReference>
<name>A0A370DEG1_9GAMM</name>
<reference evidence="2 3" key="1">
    <citation type="journal article" date="2018" name="ISME J.">
        <title>Endosymbiont genomes yield clues of tubeworm success.</title>
        <authorList>
            <person name="Li Y."/>
            <person name="Liles M.R."/>
            <person name="Halanych K.M."/>
        </authorList>
    </citation>
    <scope>NUCLEOTIDE SEQUENCE [LARGE SCALE GENOMIC DNA]</scope>
    <source>
        <strain evidence="2">A1462</strain>
    </source>
</reference>
<comment type="caution">
    <text evidence="2">The sequence shown here is derived from an EMBL/GenBank/DDBJ whole genome shotgun (WGS) entry which is preliminary data.</text>
</comment>
<dbReference type="Proteomes" id="UP000254771">
    <property type="component" value="Unassembled WGS sequence"/>
</dbReference>
<organism evidence="2 3">
    <name type="scientific">endosymbiont of Escarpia spicata</name>
    <dbReference type="NCBI Taxonomy" id="2200908"/>
    <lineage>
        <taxon>Bacteria</taxon>
        <taxon>Pseudomonadati</taxon>
        <taxon>Pseudomonadota</taxon>
        <taxon>Gammaproteobacteria</taxon>
        <taxon>sulfur-oxidizing symbionts</taxon>
    </lineage>
</organism>
<keyword evidence="1" id="KW-1133">Transmembrane helix</keyword>
<evidence type="ECO:0000313" key="3">
    <source>
        <dbReference type="Proteomes" id="UP000254771"/>
    </source>
</evidence>
<keyword evidence="1" id="KW-0472">Membrane</keyword>
<gene>
    <name evidence="2" type="ORF">DIZ78_14790</name>
</gene>
<accession>A0A370DEG1</accession>
<evidence type="ECO:0000313" key="2">
    <source>
        <dbReference type="EMBL" id="RDH83261.1"/>
    </source>
</evidence>
<feature type="transmembrane region" description="Helical" evidence="1">
    <location>
        <begin position="12"/>
        <end position="31"/>
    </location>
</feature>
<keyword evidence="3" id="KW-1185">Reference proteome</keyword>
<sequence>MEKNRIRPPLHLLIVNAIGSLLFGLGLAEYIDATSLVPAAWQFEHYALVMLSAGALLMVPLTRFLVRAALAHVADLESRR</sequence>
<feature type="transmembrane region" description="Helical" evidence="1">
    <location>
        <begin position="46"/>
        <end position="70"/>
    </location>
</feature>
<keyword evidence="1" id="KW-0812">Transmembrane</keyword>
<protein>
    <submittedName>
        <fullName evidence="2">Chemotaxis protein</fullName>
    </submittedName>
</protein>
<evidence type="ECO:0000256" key="1">
    <source>
        <dbReference type="SAM" id="Phobius"/>
    </source>
</evidence>